<keyword evidence="1" id="KW-0489">Methyltransferase</keyword>
<feature type="region of interest" description="Disordered" evidence="12">
    <location>
        <begin position="66"/>
        <end position="90"/>
    </location>
</feature>
<name>A0A168L0Q3_ABSGL</name>
<dbReference type="InterPro" id="IPR016024">
    <property type="entry name" value="ARM-type_fold"/>
</dbReference>
<keyword evidence="16" id="KW-1185">Reference proteome</keyword>
<dbReference type="OMA" id="NHRAQED"/>
<dbReference type="InterPro" id="IPR056921">
    <property type="entry name" value="TARBP1_dom"/>
</dbReference>
<sequence>MILLPVLRAHLGKTVDHLQDTEACLDTVLRPLVLSTLAHDSMISTESVSLVSKTAAHFTVVSLSLASSPQQQQQDTKDEPGQDISTPDNQGPGFGYALLRTLVGQLALVMDIEPDFVDLQPITFITENVKETPAQALWKDVQITVNKLKQSCQRRYKSRISMLQDDDDDDNAHNDENDDDDDDEDDGISNNSSSMYGGGADDSSSIISGLSFNTTTTMRTKMTLSDFTSMGLLDLEYCLDLMEHFVQEVRLYQHQEGSHDDGTDHQLTPWLDLLLIISIAMLPCTNSTIRSKLMNDFVPALLSWKKGAVPEESADFTTSCQILWTRTLQVFRLPATNLLRTETYGLIAKFFDTYFGLDALSSSTIDASLAPPLDLRYNEDFFIIIQSGLRSDDCLTRKYTSFIMKRLVDFTRNHDTSPSATHPRQWTKYFEWSASKADDYTNLWDDWFLLYDTMHESVIHLVEPVLNRFETLLGSLSPIPCLDASWWTLLLYRGFNNETRAVQIVIWEYIFARQAPETLTQLASQPQFFFGAFMKSIDNTSIFSVVNQGVMVSPFGEHWKVFMKRIIANFKSTDDKGQFLRQMIHHLAHVVKSPILILYVMESLAESDPAPCWDGDALKSLRYLVDRHRHFKTTSSLITEYSLSSSSDEYKGLKSWFEQKVTKKKALENMVQDLQKKVRTFVCEQMSQDAPVEILRIQANVLAKTSLFLISDSNGVPDSDTISTLFAGMSEQLLNPTSSLPTFNRQLVLLDSLWASSEVCFGPITDIESFMKWETPLCAHILERIESQLIDPKTPNETDEVLVELLLSVLQRILSPSHTCCSQELKHELLGRYAALSLELLNAKDKELTSYNQQVNITYLRLLGKVYHLGYQMELKGLKIDSTIIATISDFTIKRTQDLIRYRSWGDTMATFIRYKWECLGSLVSYGKKSLGTFEPEPLYRLAMDQLESASDICAEAILECIVALLDMPWDKRADSVMTCVDYTLSILKDYVNNSKTTSALIHSLIRMVLQPCLLSKPKLNEQGGPLKKALHKIIEFGEWKPMVVGESALQLHAFWSTFTVEANASMLSYVKEIATLLVFGPLREREDQKLDAALSLKLQFPNVLSATEGAADMVLNQNDYYVRVLMNDLLLRLDDTNDQHIELVNCLMDYMMESNEKPELYEGVYTNTALHRFKIRSWCSMLLVSRFIRKDASGQYLERIFGLMQKETDVSVRSYMEWTVVRLLLQYPEQLSLIYQQLEKADAKPSYMISVLTVTFFLGAALPEQEVAGYFNKIFPLLAPWMIPNHFNVRMYAFCSWQRNWDAYRTRGLDLGLENNPYVTMMDTFMKQNNDCIKLSEKIRAHYFMATFDPVEDYNLEYIFRENLHVFGVHENERIGSRSFIRANPTPTTHCPFVNPNRVFVYSAADASELLGSDMNEGTTATGDGSYQKKITPWEMMLETDVDLTKALVKEKRRRNDIIVVASLVNRIPNLAGLCRTCEIFNASQLVVHNLKVKDDPSFTAISVSSEKWMPMIEVQHPDLANFLRQKKDEGYVLCGLEQTTNSKKLGDYEFPEKCVLLLGQEKQGIPADLLQLLDHTIEIPQYGFIRSLNVHVSGSLLLYEYTKQMQWRSQSMIHNAGSL</sequence>
<dbReference type="Pfam" id="PF25050">
    <property type="entry name" value="TARBP1"/>
    <property type="match status" value="1"/>
</dbReference>
<reference evidence="15" key="1">
    <citation type="submission" date="2016-04" db="EMBL/GenBank/DDBJ databases">
        <authorList>
            <person name="Evans L.H."/>
            <person name="Alamgir A."/>
            <person name="Owens N."/>
            <person name="Weber N.D."/>
            <person name="Virtaneva K."/>
            <person name="Barbian K."/>
            <person name="Babar A."/>
            <person name="Rosenke K."/>
        </authorList>
    </citation>
    <scope>NUCLEOTIDE SEQUENCE [LARGE SCALE GENOMIC DNA]</scope>
    <source>
        <strain evidence="15">CBS 101.48</strain>
    </source>
</reference>
<evidence type="ECO:0000256" key="3">
    <source>
        <dbReference type="ARBA" id="ARBA00022691"/>
    </source>
</evidence>
<evidence type="ECO:0000256" key="4">
    <source>
        <dbReference type="ARBA" id="ARBA00022884"/>
    </source>
</evidence>
<dbReference type="InterPro" id="IPR029028">
    <property type="entry name" value="Alpha/beta_knot_MTases"/>
</dbReference>
<evidence type="ECO:0000256" key="9">
    <source>
        <dbReference type="ARBA" id="ARBA00093636"/>
    </source>
</evidence>
<dbReference type="EC" id="2.1.1.34" evidence="8"/>
<dbReference type="InterPro" id="IPR001537">
    <property type="entry name" value="SpoU_MeTrfase"/>
</dbReference>
<keyword evidence="11" id="KW-0175">Coiled coil</keyword>
<evidence type="ECO:0000256" key="8">
    <source>
        <dbReference type="ARBA" id="ARBA00093594"/>
    </source>
</evidence>
<dbReference type="InterPro" id="IPR045330">
    <property type="entry name" value="TRM3/TARBP1"/>
</dbReference>
<accession>A0A168L0Q3</accession>
<evidence type="ECO:0000256" key="2">
    <source>
        <dbReference type="ARBA" id="ARBA00022679"/>
    </source>
</evidence>
<dbReference type="OrthoDB" id="241340at2759"/>
<comment type="function">
    <text evidence="7">S-adenosyl-L-methionine-dependent 2'-O-ribose methyltransferase that catalyzes the formation of 2'-O-methylguanosine at position 18 (Gm18) in a subset of tRNA. Selectively mediates Gm18 methylation of tRNAGln-TTG/CTG and tRNASer-TGA/GCT. Gm18 modification can enhance the stability of modified tRNAs.</text>
</comment>
<keyword evidence="5" id="KW-0007">Acetylation</keyword>
<dbReference type="PANTHER" id="PTHR12029">
    <property type="entry name" value="RNA METHYLTRANSFERASE"/>
    <property type="match status" value="1"/>
</dbReference>
<evidence type="ECO:0000313" key="16">
    <source>
        <dbReference type="Proteomes" id="UP000078561"/>
    </source>
</evidence>
<dbReference type="PANTHER" id="PTHR12029:SF11">
    <property type="entry name" value="METHYLTRANSFERASE TARBP1-RELATED"/>
    <property type="match status" value="1"/>
</dbReference>
<protein>
    <recommendedName>
        <fullName evidence="9">tRNA (guanosine(18)-2'-O)-methyltransferase TARBP1</fullName>
        <ecNumber evidence="8">2.1.1.34</ecNumber>
    </recommendedName>
    <alternativeName>
        <fullName evidence="10">TAR RNA-binding protein 1</fullName>
    </alternativeName>
</protein>
<dbReference type="GO" id="GO:0141100">
    <property type="term" value="F:tRNA (guanine(18)-2'-O)-methyltransferase activity"/>
    <property type="evidence" value="ECO:0007669"/>
    <property type="project" value="UniProtKB-EC"/>
</dbReference>
<dbReference type="Gene3D" id="3.40.1280.10">
    <property type="match status" value="1"/>
</dbReference>
<keyword evidence="2" id="KW-0808">Transferase</keyword>
<dbReference type="EMBL" id="LT550481">
    <property type="protein sequence ID" value="SAL95817.1"/>
    <property type="molecule type" value="Genomic_DNA"/>
</dbReference>
<dbReference type="Pfam" id="PF00588">
    <property type="entry name" value="SpoU_methylase"/>
    <property type="match status" value="1"/>
</dbReference>
<dbReference type="SUPFAM" id="SSF48371">
    <property type="entry name" value="ARM repeat"/>
    <property type="match status" value="1"/>
</dbReference>
<dbReference type="FunFam" id="3.40.1280.10:FF:000010">
    <property type="entry name" value="probable methyltransferase TARBP1"/>
    <property type="match status" value="1"/>
</dbReference>
<keyword evidence="3" id="KW-0949">S-adenosyl-L-methionine</keyword>
<evidence type="ECO:0000256" key="6">
    <source>
        <dbReference type="ARBA" id="ARBA00093266"/>
    </source>
</evidence>
<evidence type="ECO:0000256" key="1">
    <source>
        <dbReference type="ARBA" id="ARBA00022603"/>
    </source>
</evidence>
<feature type="domain" description="TARBP1" evidence="14">
    <location>
        <begin position="400"/>
        <end position="476"/>
    </location>
</feature>
<dbReference type="InterPro" id="IPR029026">
    <property type="entry name" value="tRNA_m1G_MTases_N"/>
</dbReference>
<evidence type="ECO:0000259" key="14">
    <source>
        <dbReference type="Pfam" id="PF25050"/>
    </source>
</evidence>
<evidence type="ECO:0000259" key="13">
    <source>
        <dbReference type="Pfam" id="PF00588"/>
    </source>
</evidence>
<proteinExistence type="predicted"/>
<evidence type="ECO:0000313" key="15">
    <source>
        <dbReference type="EMBL" id="SAL95817.1"/>
    </source>
</evidence>
<evidence type="ECO:0000256" key="11">
    <source>
        <dbReference type="SAM" id="Coils"/>
    </source>
</evidence>
<dbReference type="GO" id="GO:0030488">
    <property type="term" value="P:tRNA methylation"/>
    <property type="evidence" value="ECO:0007669"/>
    <property type="project" value="InterPro"/>
</dbReference>
<gene>
    <name evidence="15" type="primary">ABSGL_01158.1 scaffold 1223</name>
</gene>
<dbReference type="SUPFAM" id="SSF75217">
    <property type="entry name" value="alpha/beta knot"/>
    <property type="match status" value="1"/>
</dbReference>
<comment type="catalytic activity">
    <reaction evidence="6">
        <text>guanosine(18) in tRNA + S-adenosyl-L-methionine = 2'-O-methylguanosine(18) in tRNA + S-adenosyl-L-homocysteine + H(+)</text>
        <dbReference type="Rhea" id="RHEA:20077"/>
        <dbReference type="Rhea" id="RHEA-COMP:10190"/>
        <dbReference type="Rhea" id="RHEA-COMP:10192"/>
        <dbReference type="ChEBI" id="CHEBI:15378"/>
        <dbReference type="ChEBI" id="CHEBI:57856"/>
        <dbReference type="ChEBI" id="CHEBI:59789"/>
        <dbReference type="ChEBI" id="CHEBI:74269"/>
        <dbReference type="ChEBI" id="CHEBI:74445"/>
        <dbReference type="EC" id="2.1.1.34"/>
    </reaction>
    <physiologicalReaction direction="left-to-right" evidence="6">
        <dbReference type="Rhea" id="RHEA:20078"/>
    </physiologicalReaction>
</comment>
<evidence type="ECO:0000256" key="5">
    <source>
        <dbReference type="ARBA" id="ARBA00022990"/>
    </source>
</evidence>
<dbReference type="CDD" id="cd18091">
    <property type="entry name" value="SpoU-like_TRM3-like"/>
    <property type="match status" value="1"/>
</dbReference>
<dbReference type="InParanoid" id="A0A168L0Q3"/>
<evidence type="ECO:0000256" key="7">
    <source>
        <dbReference type="ARBA" id="ARBA00093361"/>
    </source>
</evidence>
<dbReference type="InterPro" id="IPR044748">
    <property type="entry name" value="Trm3/TARBP1_C"/>
</dbReference>
<feature type="region of interest" description="Disordered" evidence="12">
    <location>
        <begin position="161"/>
        <end position="202"/>
    </location>
</feature>
<feature type="coiled-coil region" evidence="11">
    <location>
        <begin position="657"/>
        <end position="684"/>
    </location>
</feature>
<dbReference type="Proteomes" id="UP000078561">
    <property type="component" value="Unassembled WGS sequence"/>
</dbReference>
<dbReference type="STRING" id="4829.A0A168L0Q3"/>
<feature type="compositionally biased region" description="Acidic residues" evidence="12">
    <location>
        <begin position="164"/>
        <end position="187"/>
    </location>
</feature>
<evidence type="ECO:0000256" key="12">
    <source>
        <dbReference type="SAM" id="MobiDB-lite"/>
    </source>
</evidence>
<keyword evidence="4" id="KW-0694">RNA-binding</keyword>
<evidence type="ECO:0000256" key="10">
    <source>
        <dbReference type="ARBA" id="ARBA00093656"/>
    </source>
</evidence>
<feature type="domain" description="tRNA/rRNA methyltransferase SpoU type" evidence="13">
    <location>
        <begin position="1459"/>
        <end position="1601"/>
    </location>
</feature>
<organism evidence="15">
    <name type="scientific">Absidia glauca</name>
    <name type="common">Pin mould</name>
    <dbReference type="NCBI Taxonomy" id="4829"/>
    <lineage>
        <taxon>Eukaryota</taxon>
        <taxon>Fungi</taxon>
        <taxon>Fungi incertae sedis</taxon>
        <taxon>Mucoromycota</taxon>
        <taxon>Mucoromycotina</taxon>
        <taxon>Mucoromycetes</taxon>
        <taxon>Mucorales</taxon>
        <taxon>Cunninghamellaceae</taxon>
        <taxon>Absidia</taxon>
    </lineage>
</organism>
<dbReference type="GO" id="GO:0003723">
    <property type="term" value="F:RNA binding"/>
    <property type="evidence" value="ECO:0007669"/>
    <property type="project" value="UniProtKB-KW"/>
</dbReference>